<gene>
    <name evidence="5" type="ORF">BFG57_10735</name>
</gene>
<sequence length="340" mass="37446">MGNRKSLFRPIILTVILVLVLTMIQLPYYISTPGMAKELSPIIQVEGGHEEEGTFMLTTVRFGKANIINYALAHVRDFYKIYPEDEIRPEGVSDEEYQQMQLHMMDTSKESASYIAYKKAGRSVTVNDEGVYVEAVIKGMPAEGKLLTGDRISAINNEEIYSAEELIEYVSELSAGTLVTLQVERSEQMEEIGIELASYPGEPTKVGVGISLVTDREVVVNPKVEIDTAEIGGPSAGLMFTLEIYNQLVEEDLTKGYRIAGTGTMNYEGVVGPIGGIEQKIVAADKSEAEIFFAPNEEGDEDSNYKIALEAAAQIKTDMKIIPVDTFEDAVDYLNSLQAK</sequence>
<evidence type="ECO:0000256" key="1">
    <source>
        <dbReference type="PROSITE-ProRule" id="PRU01122"/>
    </source>
</evidence>
<dbReference type="STRING" id="1305675.BFG57_10735"/>
<dbReference type="Gene3D" id="2.30.42.10">
    <property type="match status" value="1"/>
</dbReference>
<dbReference type="InterPro" id="IPR027065">
    <property type="entry name" value="Lon_Prtase"/>
</dbReference>
<evidence type="ECO:0000313" key="5">
    <source>
        <dbReference type="EMBL" id="OEH93935.1"/>
    </source>
</evidence>
<keyword evidence="2" id="KW-0472">Membrane</keyword>
<comment type="similarity">
    <text evidence="1">Belongs to the peptidase S16 family.</text>
</comment>
<dbReference type="GO" id="GO:0004252">
    <property type="term" value="F:serine-type endopeptidase activity"/>
    <property type="evidence" value="ECO:0007669"/>
    <property type="project" value="UniProtKB-UniRule"/>
</dbReference>
<evidence type="ECO:0000313" key="6">
    <source>
        <dbReference type="Proteomes" id="UP000095209"/>
    </source>
</evidence>
<dbReference type="PROSITE" id="PS51786">
    <property type="entry name" value="LON_PROTEOLYTIC"/>
    <property type="match status" value="1"/>
</dbReference>
<proteinExistence type="inferred from homology"/>
<dbReference type="EMBL" id="MJEH01000007">
    <property type="protein sequence ID" value="OEH93935.1"/>
    <property type="molecule type" value="Genomic_DNA"/>
</dbReference>
<dbReference type="InterPro" id="IPR036034">
    <property type="entry name" value="PDZ_sf"/>
</dbReference>
<organism evidence="5 6">
    <name type="scientific">Bacillus solimangrovi</name>
    <dbReference type="NCBI Taxonomy" id="1305675"/>
    <lineage>
        <taxon>Bacteria</taxon>
        <taxon>Bacillati</taxon>
        <taxon>Bacillota</taxon>
        <taxon>Bacilli</taxon>
        <taxon>Bacillales</taxon>
        <taxon>Bacillaceae</taxon>
        <taxon>Bacillus</taxon>
    </lineage>
</organism>
<keyword evidence="6" id="KW-1185">Reference proteome</keyword>
<reference evidence="5 6" key="1">
    <citation type="submission" date="2016-08" db="EMBL/GenBank/DDBJ databases">
        <title>Genome of Bacillus solimangrovi GH2-4.</title>
        <authorList>
            <person name="Lim S."/>
            <person name="Kim B.-C."/>
        </authorList>
    </citation>
    <scope>NUCLEOTIDE SEQUENCE [LARGE SCALE GENOMIC DNA]</scope>
    <source>
        <strain evidence="5 6">GH2-4</strain>
    </source>
</reference>
<dbReference type="OrthoDB" id="2356897at2"/>
<dbReference type="GO" id="GO:0006508">
    <property type="term" value="P:proteolysis"/>
    <property type="evidence" value="ECO:0007669"/>
    <property type="project" value="UniProtKB-KW"/>
</dbReference>
<comment type="catalytic activity">
    <reaction evidence="1">
        <text>Hydrolysis of proteins in presence of ATP.</text>
        <dbReference type="EC" id="3.4.21.53"/>
    </reaction>
</comment>
<keyword evidence="1" id="KW-0720">Serine protease</keyword>
<dbReference type="InterPro" id="IPR014721">
    <property type="entry name" value="Ribsml_uS5_D2-typ_fold_subgr"/>
</dbReference>
<keyword evidence="2" id="KW-1133">Transmembrane helix</keyword>
<accession>A0A1E5LIM9</accession>
<dbReference type="Gene3D" id="3.30.230.10">
    <property type="match status" value="1"/>
</dbReference>
<dbReference type="EC" id="3.4.21.53" evidence="1"/>
<evidence type="ECO:0000259" key="3">
    <source>
        <dbReference type="PROSITE" id="PS50106"/>
    </source>
</evidence>
<keyword evidence="1" id="KW-0378">Hydrolase</keyword>
<protein>
    <recommendedName>
        <fullName evidence="1">endopeptidase La</fullName>
        <ecNumber evidence="1">3.4.21.53</ecNumber>
    </recommendedName>
</protein>
<keyword evidence="1" id="KW-0645">Protease</keyword>
<dbReference type="SMART" id="SM00228">
    <property type="entry name" value="PDZ"/>
    <property type="match status" value="1"/>
</dbReference>
<evidence type="ECO:0000259" key="4">
    <source>
        <dbReference type="PROSITE" id="PS51786"/>
    </source>
</evidence>
<dbReference type="InterPro" id="IPR020568">
    <property type="entry name" value="Ribosomal_Su5_D2-typ_SF"/>
</dbReference>
<comment type="caution">
    <text evidence="5">The sequence shown here is derived from an EMBL/GenBank/DDBJ whole genome shotgun (WGS) entry which is preliminary data.</text>
</comment>
<dbReference type="AlphaFoldDB" id="A0A1E5LIM9"/>
<feature type="active site" evidence="1">
    <location>
        <position position="280"/>
    </location>
</feature>
<dbReference type="GO" id="GO:0005524">
    <property type="term" value="F:ATP binding"/>
    <property type="evidence" value="ECO:0007669"/>
    <property type="project" value="InterPro"/>
</dbReference>
<dbReference type="PANTHER" id="PTHR10046">
    <property type="entry name" value="ATP DEPENDENT LON PROTEASE FAMILY MEMBER"/>
    <property type="match status" value="1"/>
</dbReference>
<dbReference type="Pfam" id="PF05362">
    <property type="entry name" value="Lon_C"/>
    <property type="match status" value="1"/>
</dbReference>
<keyword evidence="2" id="KW-0812">Transmembrane</keyword>
<dbReference type="GO" id="GO:0004176">
    <property type="term" value="F:ATP-dependent peptidase activity"/>
    <property type="evidence" value="ECO:0007669"/>
    <property type="project" value="UniProtKB-UniRule"/>
</dbReference>
<name>A0A1E5LIM9_9BACI</name>
<dbReference type="Pfam" id="PF13180">
    <property type="entry name" value="PDZ_2"/>
    <property type="match status" value="1"/>
</dbReference>
<dbReference type="InterPro" id="IPR001478">
    <property type="entry name" value="PDZ"/>
</dbReference>
<feature type="domain" description="PDZ" evidence="3">
    <location>
        <begin position="104"/>
        <end position="185"/>
    </location>
</feature>
<dbReference type="Proteomes" id="UP000095209">
    <property type="component" value="Unassembled WGS sequence"/>
</dbReference>
<dbReference type="SUPFAM" id="SSF54211">
    <property type="entry name" value="Ribosomal protein S5 domain 2-like"/>
    <property type="match status" value="1"/>
</dbReference>
<feature type="domain" description="Lon proteolytic" evidence="4">
    <location>
        <begin position="230"/>
        <end position="337"/>
    </location>
</feature>
<evidence type="ECO:0000256" key="2">
    <source>
        <dbReference type="SAM" id="Phobius"/>
    </source>
</evidence>
<dbReference type="PROSITE" id="PS50106">
    <property type="entry name" value="PDZ"/>
    <property type="match status" value="1"/>
</dbReference>
<feature type="active site" evidence="1">
    <location>
        <position position="235"/>
    </location>
</feature>
<dbReference type="NCBIfam" id="NF041438">
    <property type="entry name" value="SepM_fam_S16"/>
    <property type="match status" value="1"/>
</dbReference>
<dbReference type="InterPro" id="IPR008269">
    <property type="entry name" value="Lon_proteolytic"/>
</dbReference>
<dbReference type="RefSeq" id="WP_069716079.1">
    <property type="nucleotide sequence ID" value="NZ_MJEH01000007.1"/>
</dbReference>
<dbReference type="SUPFAM" id="SSF50156">
    <property type="entry name" value="PDZ domain-like"/>
    <property type="match status" value="1"/>
</dbReference>
<feature type="transmembrane region" description="Helical" evidence="2">
    <location>
        <begin position="7"/>
        <end position="30"/>
    </location>
</feature>
<dbReference type="GO" id="GO:0030163">
    <property type="term" value="P:protein catabolic process"/>
    <property type="evidence" value="ECO:0007669"/>
    <property type="project" value="InterPro"/>
</dbReference>